<dbReference type="InterPro" id="IPR037923">
    <property type="entry name" value="HTH-like"/>
</dbReference>
<keyword evidence="6" id="KW-1185">Reference proteome</keyword>
<evidence type="ECO:0000313" key="5">
    <source>
        <dbReference type="EMBL" id="ODP28461.1"/>
    </source>
</evidence>
<dbReference type="Gene3D" id="1.10.10.60">
    <property type="entry name" value="Homeodomain-like"/>
    <property type="match status" value="2"/>
</dbReference>
<dbReference type="GO" id="GO:0043565">
    <property type="term" value="F:sequence-specific DNA binding"/>
    <property type="evidence" value="ECO:0007669"/>
    <property type="project" value="InterPro"/>
</dbReference>
<evidence type="ECO:0000256" key="3">
    <source>
        <dbReference type="ARBA" id="ARBA00023163"/>
    </source>
</evidence>
<feature type="domain" description="HTH araC/xylS-type" evidence="4">
    <location>
        <begin position="187"/>
        <end position="285"/>
    </location>
</feature>
<dbReference type="InterPro" id="IPR003313">
    <property type="entry name" value="AraC-bd"/>
</dbReference>
<dbReference type="GO" id="GO:0003700">
    <property type="term" value="F:DNA-binding transcription factor activity"/>
    <property type="evidence" value="ECO:0007669"/>
    <property type="project" value="InterPro"/>
</dbReference>
<evidence type="ECO:0000259" key="4">
    <source>
        <dbReference type="PROSITE" id="PS01124"/>
    </source>
</evidence>
<evidence type="ECO:0000256" key="1">
    <source>
        <dbReference type="ARBA" id="ARBA00023015"/>
    </source>
</evidence>
<name>A0A1E3L4D5_9BACL</name>
<keyword evidence="1" id="KW-0805">Transcription regulation</keyword>
<keyword evidence="3" id="KW-0804">Transcription</keyword>
<dbReference type="EMBL" id="MDER01000038">
    <property type="protein sequence ID" value="ODP28461.1"/>
    <property type="molecule type" value="Genomic_DNA"/>
</dbReference>
<dbReference type="InterPro" id="IPR009057">
    <property type="entry name" value="Homeodomain-like_sf"/>
</dbReference>
<gene>
    <name evidence="5" type="ORF">PTI45_02211</name>
</gene>
<dbReference type="SMART" id="SM00342">
    <property type="entry name" value="HTH_ARAC"/>
    <property type="match status" value="1"/>
</dbReference>
<dbReference type="Pfam" id="PF02311">
    <property type="entry name" value="AraC_binding"/>
    <property type="match status" value="1"/>
</dbReference>
<dbReference type="PROSITE" id="PS01124">
    <property type="entry name" value="HTH_ARAC_FAMILY_2"/>
    <property type="match status" value="1"/>
</dbReference>
<dbReference type="STRING" id="1886670.PTI45_02211"/>
<dbReference type="RefSeq" id="WP_069327630.1">
    <property type="nucleotide sequence ID" value="NZ_MDER01000038.1"/>
</dbReference>
<keyword evidence="2" id="KW-0238">DNA-binding</keyword>
<dbReference type="Pfam" id="PF12833">
    <property type="entry name" value="HTH_18"/>
    <property type="match status" value="1"/>
</dbReference>
<dbReference type="AlphaFoldDB" id="A0A1E3L4D5"/>
<dbReference type="InterPro" id="IPR014710">
    <property type="entry name" value="RmlC-like_jellyroll"/>
</dbReference>
<protein>
    <submittedName>
        <fullName evidence="5">Bifunctional transcriptional activator/DNA repair enzyme AdaA</fullName>
    </submittedName>
</protein>
<accession>A0A1E3L4D5</accession>
<dbReference type="PANTHER" id="PTHR43280:SF2">
    <property type="entry name" value="HTH-TYPE TRANSCRIPTIONAL REGULATOR EXSA"/>
    <property type="match status" value="1"/>
</dbReference>
<sequence>MQLSPPYEVTQMPDKTFPINIFHVAAPHWRWVPLHWHEHLEWMIVYKGSFRVQIGTEHQDITVGDIVFVNTCQIHAAFPLEEDTELICIVFNEALIRNIQLDHTESRYIRPLLENHLGLPAIFTKDHPLAKQITFYLQQMIIEYEQSTYGSELLIKSYLLACIGWLYRIVAHDHIELPASHQPAYMQPLFQHLSHHFRESISIETAAELCQLTPTYFCYLFKKTTGKTFIEYINMLRIHEAEQLLRSGDWNISQVAYHCGFTSLNYFGRVFKQYKQMSPSRWLKHIAKS</sequence>
<comment type="caution">
    <text evidence="5">The sequence shown here is derived from an EMBL/GenBank/DDBJ whole genome shotgun (WGS) entry which is preliminary data.</text>
</comment>
<proteinExistence type="predicted"/>
<dbReference type="PROSITE" id="PS00041">
    <property type="entry name" value="HTH_ARAC_FAMILY_1"/>
    <property type="match status" value="1"/>
</dbReference>
<dbReference type="Proteomes" id="UP000094578">
    <property type="component" value="Unassembled WGS sequence"/>
</dbReference>
<evidence type="ECO:0000313" key="6">
    <source>
        <dbReference type="Proteomes" id="UP000094578"/>
    </source>
</evidence>
<dbReference type="Gene3D" id="2.60.120.10">
    <property type="entry name" value="Jelly Rolls"/>
    <property type="match status" value="1"/>
</dbReference>
<dbReference type="SUPFAM" id="SSF46689">
    <property type="entry name" value="Homeodomain-like"/>
    <property type="match status" value="2"/>
</dbReference>
<reference evidence="5 6" key="1">
    <citation type="submission" date="2016-08" db="EMBL/GenBank/DDBJ databases">
        <title>Genome sequencing of Paenibacillus sp. TI45-13ar, isolated from Korean traditional nuruk.</title>
        <authorList>
            <person name="Kim S.-J."/>
        </authorList>
    </citation>
    <scope>NUCLEOTIDE SEQUENCE [LARGE SCALE GENOMIC DNA]</scope>
    <source>
        <strain evidence="5 6">TI45-13ar</strain>
    </source>
</reference>
<dbReference type="SUPFAM" id="SSF51215">
    <property type="entry name" value="Regulatory protein AraC"/>
    <property type="match status" value="1"/>
</dbReference>
<dbReference type="PANTHER" id="PTHR43280">
    <property type="entry name" value="ARAC-FAMILY TRANSCRIPTIONAL REGULATOR"/>
    <property type="match status" value="1"/>
</dbReference>
<evidence type="ECO:0000256" key="2">
    <source>
        <dbReference type="ARBA" id="ARBA00023125"/>
    </source>
</evidence>
<organism evidence="5 6">
    <name type="scientific">Paenibacillus nuruki</name>
    <dbReference type="NCBI Taxonomy" id="1886670"/>
    <lineage>
        <taxon>Bacteria</taxon>
        <taxon>Bacillati</taxon>
        <taxon>Bacillota</taxon>
        <taxon>Bacilli</taxon>
        <taxon>Bacillales</taxon>
        <taxon>Paenibacillaceae</taxon>
        <taxon>Paenibacillus</taxon>
    </lineage>
</organism>
<dbReference type="InterPro" id="IPR018060">
    <property type="entry name" value="HTH_AraC"/>
</dbReference>
<dbReference type="InterPro" id="IPR018062">
    <property type="entry name" value="HTH_AraC-typ_CS"/>
</dbReference>